<dbReference type="KEGG" id="vg:24248404"/>
<accession>A0A0E3XTM9</accession>
<reference evidence="1 2" key="1">
    <citation type="submission" date="2015-01" db="EMBL/GenBank/DDBJ databases">
        <title>First complete genome of a parvovirus, Cherax quadricarinatus densovirus from freshwater crayfish Cherax quadricarinatus.</title>
        <authorList>
            <person name="Bochow S.R."/>
            <person name="Condon K.M.L."/>
            <person name="Elliman J."/>
            <person name="Owens L."/>
        </authorList>
    </citation>
    <scope>NUCLEOTIDE SEQUENCE [LARGE SCALE GENOMIC DNA]</scope>
    <source>
        <strain evidence="1">1</strain>
    </source>
</reference>
<proteinExistence type="predicted"/>
<dbReference type="EMBL" id="KP410261">
    <property type="protein sequence ID" value="AKC42759.1"/>
    <property type="molecule type" value="Genomic_DNA"/>
</dbReference>
<dbReference type="GeneID" id="24248404"/>
<name>A0A0E3XTM9_9VIRU</name>
<dbReference type="Proteomes" id="UP000101593">
    <property type="component" value="Segment"/>
</dbReference>
<gene>
    <name evidence="1" type="primary">NS3</name>
</gene>
<organism evidence="1 2">
    <name type="scientific">Cherax quadricarinatus densovirus</name>
    <dbReference type="NCBI Taxonomy" id="1642018"/>
    <lineage>
        <taxon>Viruses</taxon>
        <taxon>Monodnaviria</taxon>
        <taxon>Shotokuvirae</taxon>
        <taxon>Cossaviricota</taxon>
        <taxon>Quintoviricetes</taxon>
        <taxon>Piccovirales</taxon>
        <taxon>Parvoviridae</taxon>
        <taxon>Densovirinae</taxon>
        <taxon>Aquambidensovirus</taxon>
        <taxon>Aquambidensovirus decapod1</taxon>
    </lineage>
</organism>
<evidence type="ECO:0000313" key="2">
    <source>
        <dbReference type="Proteomes" id="UP000101593"/>
    </source>
</evidence>
<dbReference type="RefSeq" id="YP_009134731.1">
    <property type="nucleotide sequence ID" value="NC_026943.1"/>
</dbReference>
<keyword evidence="2" id="KW-1185">Reference proteome</keyword>
<protein>
    <submittedName>
        <fullName evidence="1">Non-structural protein 3</fullName>
    </submittedName>
</protein>
<sequence>MACVYGIENCDHTKCFRCGECTRGSQVHRLCYSNITEEDYAISQLLASSTECLPTESDEETADQIRSDTPISMQVQEYLDWENTALFSTTYRFHTYWTHFYGDREEIDSDYSTPEASDEDSQSLLRNKIKVHRYLTSEMTAREFFLANRDFDIDVLCLPDDSLIRMRLGTVTKFDPIAKQHFVYHKECIDPEQFHLTEKGFSKAVLSVKATNKNAFISLIEDLLFTFFCQECKKFIFHTVEYMEDSVWKLPNENIWPDCKHLLYNCHLLYDLNTYVNLKGHKLIATVSPQEPPTKRQRLEFHE</sequence>
<evidence type="ECO:0000313" key="1">
    <source>
        <dbReference type="EMBL" id="AKC42759.1"/>
    </source>
</evidence>